<gene>
    <name evidence="2" type="ORF">BIZ92_12530</name>
</gene>
<accession>A0A1R1JNA0</accession>
<feature type="domain" description="KAP NTPase" evidence="1">
    <location>
        <begin position="12"/>
        <end position="40"/>
    </location>
</feature>
<dbReference type="EMBL" id="MJMN01000035">
    <property type="protein sequence ID" value="OMG80710.1"/>
    <property type="molecule type" value="Genomic_DNA"/>
</dbReference>
<dbReference type="Pfam" id="PF07693">
    <property type="entry name" value="KAP_NTPase"/>
    <property type="match status" value="1"/>
</dbReference>
<evidence type="ECO:0000313" key="2">
    <source>
        <dbReference type="EMBL" id="OMG80710.1"/>
    </source>
</evidence>
<reference evidence="2 3" key="1">
    <citation type="submission" date="2016-09" db="EMBL/GenBank/DDBJ databases">
        <title>Phylogenomics of Achromobacter.</title>
        <authorList>
            <person name="Jeukens J."/>
            <person name="Freschi L."/>
            <person name="Vincent A.T."/>
            <person name="Emond-Rheault J.-G."/>
            <person name="Kukavica-Ibrulj I."/>
            <person name="Charette S.J."/>
            <person name="Levesque R.C."/>
        </authorList>
    </citation>
    <scope>NUCLEOTIDE SEQUENCE [LARGE SCALE GENOMIC DNA]</scope>
    <source>
        <strain evidence="2 3">AUS488</strain>
    </source>
</reference>
<evidence type="ECO:0000259" key="1">
    <source>
        <dbReference type="Pfam" id="PF07693"/>
    </source>
</evidence>
<proteinExistence type="predicted"/>
<dbReference type="InterPro" id="IPR011646">
    <property type="entry name" value="KAP_P-loop"/>
</dbReference>
<organism evidence="2 3">
    <name type="scientific">Alcaligenes xylosoxydans xylosoxydans</name>
    <name type="common">Achromobacter xylosoxidans</name>
    <dbReference type="NCBI Taxonomy" id="85698"/>
    <lineage>
        <taxon>Bacteria</taxon>
        <taxon>Pseudomonadati</taxon>
        <taxon>Pseudomonadota</taxon>
        <taxon>Betaproteobacteria</taxon>
        <taxon>Burkholderiales</taxon>
        <taxon>Alcaligenaceae</taxon>
        <taxon>Achromobacter</taxon>
    </lineage>
</organism>
<sequence>MRDYLEFYKRQSSPGYAVLVTGAWGAGKTYQVKKIIEEEERWYVSLFGKESAEEIHAAVLAEANPKWAALAQHGDRAADVAKESGFFPSWAQPFLASASTVANAVLRKSLKPDRCLVFDDLERSNIHLKDLLGVINLYVEHYGFRVVVIAHDGEAAKELREVKEKLFGQVICVAAEVEDAVEAFIARLRTESGREFVRTHIQELLSVFRSSGQQSLRLLKHLIEDCERLAGALDPKYRTNTSALAQLLRLFAALNIEIRAGNIEGPDLRNRQEAIITGHFKKGADTPVPSLFVANERYPMTELGDQIVHDDLLHAMLIEGRYDSAEIGSTLAMSPLFAEPRSIPAWRSIYHFDSLSDSVVAEASARMQEEFEGRKIENLGELLHVFSLRLMMVREGIVRSEVDAEVAAAKTYIDDLAKAGRLAPRSLNYSPFPEFDTGHDQYGFWGNETAEFQEIKEYLHDARGRVLAERLPAMAQKLLDTMSTDPDKVFSMLGQSSGAAENYAYVPILSEIKPDDLIDAVLNLDPGAWRPFGYALIDRYRGFVLRAQLKAEAAWLKEFDARLASRASELPGFAGLRLRRLHSLIFSDMSSALSETDG</sequence>
<dbReference type="Proteomes" id="UP000187251">
    <property type="component" value="Unassembled WGS sequence"/>
</dbReference>
<protein>
    <recommendedName>
        <fullName evidence="1">KAP NTPase domain-containing protein</fullName>
    </recommendedName>
</protein>
<evidence type="ECO:0000313" key="3">
    <source>
        <dbReference type="Proteomes" id="UP000187251"/>
    </source>
</evidence>
<comment type="caution">
    <text evidence="2">The sequence shown here is derived from an EMBL/GenBank/DDBJ whole genome shotgun (WGS) entry which is preliminary data.</text>
</comment>
<dbReference type="InterPro" id="IPR027417">
    <property type="entry name" value="P-loop_NTPase"/>
</dbReference>
<dbReference type="AlphaFoldDB" id="A0A1R1JNA0"/>
<dbReference type="SUPFAM" id="SSF52540">
    <property type="entry name" value="P-loop containing nucleoside triphosphate hydrolases"/>
    <property type="match status" value="1"/>
</dbReference>
<name>A0A1R1JNA0_ALCXX</name>